<evidence type="ECO:0000259" key="8">
    <source>
        <dbReference type="PROSITE" id="PS51192"/>
    </source>
</evidence>
<name>A0A1X7RKG8_ZYMT9</name>
<feature type="compositionally biased region" description="Acidic residues" evidence="7">
    <location>
        <begin position="761"/>
        <end position="775"/>
    </location>
</feature>
<keyword evidence="11" id="KW-1185">Reference proteome</keyword>
<feature type="compositionally biased region" description="Basic and acidic residues" evidence="7">
    <location>
        <begin position="172"/>
        <end position="185"/>
    </location>
</feature>
<dbReference type="Pfam" id="PF00270">
    <property type="entry name" value="DEAD"/>
    <property type="match status" value="2"/>
</dbReference>
<comment type="domain">
    <text evidence="6">The Q motif is unique to and characteristic of the DEAD box family of RNA helicases and controls ATP binding and hydrolysis.</text>
</comment>
<dbReference type="PROSITE" id="PS51192">
    <property type="entry name" value="HELICASE_ATP_BIND_1"/>
    <property type="match status" value="1"/>
</dbReference>
<keyword evidence="3 6" id="KW-0347">Helicase</keyword>
<comment type="catalytic activity">
    <reaction evidence="6">
        <text>ATP + H2O = ADP + phosphate + H(+)</text>
        <dbReference type="Rhea" id="RHEA:13065"/>
        <dbReference type="ChEBI" id="CHEBI:15377"/>
        <dbReference type="ChEBI" id="CHEBI:15378"/>
        <dbReference type="ChEBI" id="CHEBI:30616"/>
        <dbReference type="ChEBI" id="CHEBI:43474"/>
        <dbReference type="ChEBI" id="CHEBI:456216"/>
        <dbReference type="EC" id="3.6.4.13"/>
    </reaction>
</comment>
<dbReference type="PANTHER" id="PTHR24031">
    <property type="entry name" value="RNA HELICASE"/>
    <property type="match status" value="1"/>
</dbReference>
<sequence length="994" mass="108869">MSGLYKRYIPPKPTATPQHTQVSTPIPRKVESKPAIETPDHKRKRERSQEEVAERKAKKLKKKGIDPATVQDFDTTSATIDDTVDNSVSETTKAQNATAAKPNDAAKAREHALAEARGDFSHIVNMKKRHKLAKEYRKTHKGSDTSAQAGAAAGASEDAGEAEVAAGEPDLAEQKYELTSTREENAVTEDSGLGSKDVKRKKRRKEKEEKEEKEEKDGVNEDAGEIEVAQAAVDDPETTLGSLDTAIPDSVREIASLQPKKRRHKLEAILASAESGEEVIADANMEDDDHLRKHTRVLDNFQKASKRSQSLKSQPEQFQESLGNAQPVVHDLEMPDADGVDEDGFVDEESALPEWLAKPTIISAESKSTFAALGLASDTVDRLSKLSFVDALPVQQALLPLLLPPGSAGARFLPGTDSILPDVAVSAATGSGKTIAYLLPMIEALRRNATRGRLGALVVVPTRELVVQVAAVADSLCKGCGLKVGMATGTGKFKDEQDRLIRRGSQYDPVEYQRIAELGRREINPPEADSEEFDSYLADLGKEDAKEEQRMRDTIHGITQHVATYDSAVDILVATPGRLLEHISSTPGFNLVYLQWLIIDEADKLLDNQYEGFLDSLNAELARPRSIHEQDVREQYLRSKGMWDDVRERRLRKVVLSATMTRDISKLTSLRLRRSTMIAVRGSEGIDAQARPGARGDGRDDGFRENASGFELPRTLIEYCVPVGDGSEKPLVVVELLSAKIFNEDPNAPLQPVAPKTDGVVSDDEDDSSSSDSDDSSSISSDSSSDVSSVASSADEPDEPKDANEGTTDIDAVLSQKLSQRHRKDSSQPQAPTVLIFTASNESANRLSHLLKELKPSWARRITTLVKLKPGKARITAKADEPAVVVSTDRAARGLDSFSNRPITHVIQYDVPRSLTGYIHRVGRTARAGRDGDAWTLYTHSEARWFVNEITKASNVKRAGAVERVKVFMSDDGLRERYQTILGSMREEVFGGKT</sequence>
<dbReference type="Pfam" id="PF00271">
    <property type="entry name" value="Helicase_C"/>
    <property type="match status" value="1"/>
</dbReference>
<feature type="region of interest" description="Disordered" evidence="7">
    <location>
        <begin position="302"/>
        <end position="322"/>
    </location>
</feature>
<reference evidence="10 11" key="1">
    <citation type="submission" date="2016-06" db="EMBL/GenBank/DDBJ databases">
        <authorList>
            <person name="Kjaerup R.B."/>
            <person name="Dalgaard T.S."/>
            <person name="Juul-Madsen H.R."/>
        </authorList>
    </citation>
    <scope>NUCLEOTIDE SEQUENCE [LARGE SCALE GENOMIC DNA]</scope>
</reference>
<keyword evidence="4 6" id="KW-0067">ATP-binding</keyword>
<evidence type="ECO:0000256" key="2">
    <source>
        <dbReference type="ARBA" id="ARBA00022801"/>
    </source>
</evidence>
<gene>
    <name evidence="10" type="ORF">ZT3D7_G3067</name>
</gene>
<feature type="compositionally biased region" description="Polar residues" evidence="7">
    <location>
        <begin position="72"/>
        <end position="93"/>
    </location>
</feature>
<feature type="domain" description="Helicase C-terminal" evidence="9">
    <location>
        <begin position="809"/>
        <end position="973"/>
    </location>
</feature>
<evidence type="ECO:0000313" key="10">
    <source>
        <dbReference type="EMBL" id="SMQ47919.1"/>
    </source>
</evidence>
<dbReference type="AlphaFoldDB" id="A0A1X7RKG8"/>
<dbReference type="InterPro" id="IPR014001">
    <property type="entry name" value="Helicase_ATP-bd"/>
</dbReference>
<keyword evidence="2 6" id="KW-0378">Hydrolase</keyword>
<feature type="region of interest" description="Disordered" evidence="7">
    <location>
        <begin position="1"/>
        <end position="246"/>
    </location>
</feature>
<feature type="compositionally biased region" description="Low complexity" evidence="7">
    <location>
        <begin position="147"/>
        <end position="168"/>
    </location>
</feature>
<dbReference type="SUPFAM" id="SSF52540">
    <property type="entry name" value="P-loop containing nucleoside triphosphate hydrolases"/>
    <property type="match status" value="2"/>
</dbReference>
<feature type="compositionally biased region" description="Polar residues" evidence="7">
    <location>
        <begin position="15"/>
        <end position="24"/>
    </location>
</feature>
<dbReference type="PROSITE" id="PS00039">
    <property type="entry name" value="DEAD_ATP_HELICASE"/>
    <property type="match status" value="1"/>
</dbReference>
<evidence type="ECO:0000256" key="5">
    <source>
        <dbReference type="ARBA" id="ARBA00022884"/>
    </source>
</evidence>
<feature type="domain" description="Helicase ATP-binding" evidence="8">
    <location>
        <begin position="414"/>
        <end position="678"/>
    </location>
</feature>
<dbReference type="InterPro" id="IPR011545">
    <property type="entry name" value="DEAD/DEAH_box_helicase_dom"/>
</dbReference>
<dbReference type="Proteomes" id="UP000215127">
    <property type="component" value="Chromosome 2"/>
</dbReference>
<dbReference type="GO" id="GO:0003724">
    <property type="term" value="F:RNA helicase activity"/>
    <property type="evidence" value="ECO:0007669"/>
    <property type="project" value="UniProtKB-EC"/>
</dbReference>
<comment type="similarity">
    <text evidence="6">Belongs to the DEAD box helicase family.</text>
</comment>
<dbReference type="GO" id="GO:0003723">
    <property type="term" value="F:RNA binding"/>
    <property type="evidence" value="ECO:0007669"/>
    <property type="project" value="UniProtKB-UniRule"/>
</dbReference>
<feature type="compositionally biased region" description="Basic and acidic residues" evidence="7">
    <location>
        <begin position="206"/>
        <end position="219"/>
    </location>
</feature>
<accession>A0A1X7RKG8</accession>
<feature type="compositionally biased region" description="Low complexity" evidence="7">
    <location>
        <begin position="776"/>
        <end position="794"/>
    </location>
</feature>
<feature type="compositionally biased region" description="Basic and acidic residues" evidence="7">
    <location>
        <begin position="104"/>
        <end position="120"/>
    </location>
</feature>
<dbReference type="CDD" id="cd18787">
    <property type="entry name" value="SF2_C_DEAD"/>
    <property type="match status" value="1"/>
</dbReference>
<proteinExistence type="inferred from homology"/>
<dbReference type="InterPro" id="IPR001650">
    <property type="entry name" value="Helicase_C-like"/>
</dbReference>
<feature type="compositionally biased region" description="Basic and acidic residues" evidence="7">
    <location>
        <begin position="28"/>
        <end position="40"/>
    </location>
</feature>
<feature type="compositionally biased region" description="Polar residues" evidence="7">
    <location>
        <begin position="307"/>
        <end position="322"/>
    </location>
</feature>
<dbReference type="GO" id="GO:0016787">
    <property type="term" value="F:hydrolase activity"/>
    <property type="evidence" value="ECO:0007669"/>
    <property type="project" value="UniProtKB-KW"/>
</dbReference>
<dbReference type="SMART" id="SM00487">
    <property type="entry name" value="DEXDc"/>
    <property type="match status" value="1"/>
</dbReference>
<dbReference type="EMBL" id="LT853693">
    <property type="protein sequence ID" value="SMQ47919.1"/>
    <property type="molecule type" value="Genomic_DNA"/>
</dbReference>
<dbReference type="InterPro" id="IPR027417">
    <property type="entry name" value="P-loop_NTPase"/>
</dbReference>
<evidence type="ECO:0000256" key="7">
    <source>
        <dbReference type="SAM" id="MobiDB-lite"/>
    </source>
</evidence>
<dbReference type="STRING" id="1276538.A0A1X7RKG8"/>
<evidence type="ECO:0000256" key="1">
    <source>
        <dbReference type="ARBA" id="ARBA00022741"/>
    </source>
</evidence>
<evidence type="ECO:0000256" key="4">
    <source>
        <dbReference type="ARBA" id="ARBA00022840"/>
    </source>
</evidence>
<dbReference type="GO" id="GO:0005524">
    <property type="term" value="F:ATP binding"/>
    <property type="evidence" value="ECO:0007669"/>
    <property type="project" value="UniProtKB-UniRule"/>
</dbReference>
<organism evidence="10 11">
    <name type="scientific">Zymoseptoria tritici (strain ST99CH_3D7)</name>
    <dbReference type="NCBI Taxonomy" id="1276538"/>
    <lineage>
        <taxon>Eukaryota</taxon>
        <taxon>Fungi</taxon>
        <taxon>Dikarya</taxon>
        <taxon>Ascomycota</taxon>
        <taxon>Pezizomycotina</taxon>
        <taxon>Dothideomycetes</taxon>
        <taxon>Dothideomycetidae</taxon>
        <taxon>Mycosphaerellales</taxon>
        <taxon>Mycosphaerellaceae</taxon>
        <taxon>Zymoseptoria</taxon>
    </lineage>
</organism>
<feature type="region of interest" description="Disordered" evidence="7">
    <location>
        <begin position="745"/>
        <end position="808"/>
    </location>
</feature>
<evidence type="ECO:0000256" key="3">
    <source>
        <dbReference type="ARBA" id="ARBA00022806"/>
    </source>
</evidence>
<feature type="compositionally biased region" description="Basic residues" evidence="7">
    <location>
        <begin position="125"/>
        <end position="140"/>
    </location>
</feature>
<dbReference type="SMART" id="SM00490">
    <property type="entry name" value="HELICc"/>
    <property type="match status" value="1"/>
</dbReference>
<dbReference type="Gene3D" id="3.40.50.300">
    <property type="entry name" value="P-loop containing nucleotide triphosphate hydrolases"/>
    <property type="match status" value="2"/>
</dbReference>
<dbReference type="PROSITE" id="PS51194">
    <property type="entry name" value="HELICASE_CTER"/>
    <property type="match status" value="1"/>
</dbReference>
<dbReference type="InterPro" id="IPR000629">
    <property type="entry name" value="RNA-helicase_DEAD-box_CS"/>
</dbReference>
<feature type="compositionally biased region" description="Basic and acidic residues" evidence="7">
    <location>
        <begin position="694"/>
        <end position="704"/>
    </location>
</feature>
<keyword evidence="5 6" id="KW-0694">RNA-binding</keyword>
<evidence type="ECO:0000313" key="11">
    <source>
        <dbReference type="Proteomes" id="UP000215127"/>
    </source>
</evidence>
<dbReference type="EC" id="3.6.4.13" evidence="6"/>
<evidence type="ECO:0000259" key="9">
    <source>
        <dbReference type="PROSITE" id="PS51194"/>
    </source>
</evidence>
<comment type="function">
    <text evidence="6">RNA helicase.</text>
</comment>
<protein>
    <recommendedName>
        <fullName evidence="6">ATP-dependent RNA helicase</fullName>
        <ecNumber evidence="6">3.6.4.13</ecNumber>
    </recommendedName>
</protein>
<feature type="compositionally biased region" description="Low complexity" evidence="7">
    <location>
        <begin position="94"/>
        <end position="103"/>
    </location>
</feature>
<keyword evidence="1 6" id="KW-0547">Nucleotide-binding</keyword>
<evidence type="ECO:0000256" key="6">
    <source>
        <dbReference type="RuleBase" id="RU365068"/>
    </source>
</evidence>
<feature type="region of interest" description="Disordered" evidence="7">
    <location>
        <begin position="683"/>
        <end position="707"/>
    </location>
</feature>